<proteinExistence type="predicted"/>
<dbReference type="InterPro" id="IPR021146">
    <property type="entry name" value="Phage_gp6-like_head-tail"/>
</dbReference>
<name>A0A8S5QRY4_9VIRU</name>
<reference evidence="1" key="1">
    <citation type="journal article" date="2021" name="Proc. Natl. Acad. Sci. U.S.A.">
        <title>A Catalog of Tens of Thousands of Viruses from Human Metagenomes Reveals Hidden Associations with Chronic Diseases.</title>
        <authorList>
            <person name="Tisza M.J."/>
            <person name="Buck C.B."/>
        </authorList>
    </citation>
    <scope>NUCLEOTIDE SEQUENCE</scope>
    <source>
        <strain evidence="1">CtvTz5</strain>
    </source>
</reference>
<protein>
    <submittedName>
        <fullName evidence="1">Tail connector protein</fullName>
    </submittedName>
</protein>
<accession>A0A8S5QRY4</accession>
<dbReference type="EMBL" id="BK015713">
    <property type="protein sequence ID" value="DAE21571.1"/>
    <property type="molecule type" value="Genomic_DNA"/>
</dbReference>
<dbReference type="Pfam" id="PF05135">
    <property type="entry name" value="Phage_connect_1"/>
    <property type="match status" value="1"/>
</dbReference>
<sequence length="118" mass="13555">MAELDREKVLDNVMLDLEISKDDDDSIDLLRVLLNRVISHFKAEYAVVNIDDGFSFIFEDCVIKRFNRRGAEGAKTETVDGHSMSYYDNENEFKPYDDMLQRTFGTSGQSKEGSVLFL</sequence>
<organism evidence="1">
    <name type="scientific">Phage sp. ctvTz5</name>
    <dbReference type="NCBI Taxonomy" id="2826754"/>
    <lineage>
        <taxon>Viruses</taxon>
    </lineage>
</organism>
<evidence type="ECO:0000313" key="1">
    <source>
        <dbReference type="EMBL" id="DAE21571.1"/>
    </source>
</evidence>